<keyword evidence="2" id="KW-0347">Helicase</keyword>
<gene>
    <name evidence="5" type="ORF">RDB_LOCUS24183</name>
</gene>
<dbReference type="Gene3D" id="3.40.50.300">
    <property type="entry name" value="P-loop containing nucleotide triphosphate hydrolases"/>
    <property type="match status" value="1"/>
</dbReference>
<feature type="region of interest" description="Disordered" evidence="3">
    <location>
        <begin position="1"/>
        <end position="21"/>
    </location>
</feature>
<evidence type="ECO:0000256" key="3">
    <source>
        <dbReference type="SAM" id="MobiDB-lite"/>
    </source>
</evidence>
<dbReference type="Pfam" id="PF14223">
    <property type="entry name" value="Retrotran_gag_2"/>
    <property type="match status" value="1"/>
</dbReference>
<evidence type="ECO:0000313" key="5">
    <source>
        <dbReference type="EMBL" id="CAE7081604.1"/>
    </source>
</evidence>
<dbReference type="GO" id="GO:0004386">
    <property type="term" value="F:helicase activity"/>
    <property type="evidence" value="ECO:0007669"/>
    <property type="project" value="UniProtKB-KW"/>
</dbReference>
<dbReference type="EMBL" id="CAJNJQ010000489">
    <property type="protein sequence ID" value="CAE7081604.1"/>
    <property type="molecule type" value="Genomic_DNA"/>
</dbReference>
<dbReference type="InterPro" id="IPR011545">
    <property type="entry name" value="DEAD/DEAH_box_helicase_dom"/>
</dbReference>
<dbReference type="GO" id="GO:0003676">
    <property type="term" value="F:nucleic acid binding"/>
    <property type="evidence" value="ECO:0007669"/>
    <property type="project" value="InterPro"/>
</dbReference>
<sequence>MSANTTESDGNNPVSRSSQNKSQLLEAMVRNVPKLKELNYTQWKNIMTNSIKKAKLWGYVDGSIEEPLDHESGSLATYYDEAGAVRNAILGSLEPAAQKYLEEALDPREAWLALEKKYLTAESDADARLVSIEQQLADLRLEEGGDVIEHIAEFCRMQSQLSGSRFAINDQACVSMLYRSLPSSYRQSVLTPEGTEMKDFSALCARLTYVSQNPESGASAKDTPPVPVEDYTNWGVPEDITAFGLTGGKNPLLEERAMVTCRDCLLKDHKAGTPECPQYTWRKELWGTKENETGCGSDDSGDGLSSELPMPANSNRLGYEFSEPVKVVLNFDEIDLKPGLRIGLQYSIAKPSAVQQCAILPIIHGRNVIAQAPANNGKTTTLAISLLQLVNPTLPHAQALVFTSTGAAANAFKQIVSNIGPNLPVRCYVCDPSNPLVRMNPTSLTDLNKYHIFVGTPEYLLELIRRKLINMRELRIMVMDDIDKLMQAGAEDQILEAHQHIPPLTQVVTFSAVYSLPIARAVSRLMVNPVQVLVNRNEGMSVGIHFYVKVPANQKSSVLAASLSILKADGVVILCQDVAQIQVWSKFYYLKESMKPHERENTIKEFKSRLSGWRSSSSGFGYYYSTYTPGPSSSIALVVPDKSFSAIGLLDAGVPLIEYDIPRYIASPLLLRAQRF</sequence>
<evidence type="ECO:0000313" key="6">
    <source>
        <dbReference type="Proteomes" id="UP000663827"/>
    </source>
</evidence>
<dbReference type="Proteomes" id="UP000663827">
    <property type="component" value="Unassembled WGS sequence"/>
</dbReference>
<dbReference type="Pfam" id="PF00270">
    <property type="entry name" value="DEAD"/>
    <property type="match status" value="1"/>
</dbReference>
<dbReference type="GO" id="GO:0005524">
    <property type="term" value="F:ATP binding"/>
    <property type="evidence" value="ECO:0007669"/>
    <property type="project" value="InterPro"/>
</dbReference>
<dbReference type="PANTHER" id="PTHR47958">
    <property type="entry name" value="ATP-DEPENDENT RNA HELICASE DBP3"/>
    <property type="match status" value="1"/>
</dbReference>
<keyword evidence="2" id="KW-0067">ATP-binding</keyword>
<dbReference type="GO" id="GO:0016787">
    <property type="term" value="F:hydrolase activity"/>
    <property type="evidence" value="ECO:0007669"/>
    <property type="project" value="UniProtKB-KW"/>
</dbReference>
<evidence type="ECO:0000256" key="2">
    <source>
        <dbReference type="ARBA" id="ARBA00022806"/>
    </source>
</evidence>
<dbReference type="SMART" id="SM00487">
    <property type="entry name" value="DEXDc"/>
    <property type="match status" value="1"/>
</dbReference>
<dbReference type="PROSITE" id="PS51192">
    <property type="entry name" value="HELICASE_ATP_BIND_1"/>
    <property type="match status" value="1"/>
</dbReference>
<organism evidence="5 6">
    <name type="scientific">Rhizoctonia solani</name>
    <dbReference type="NCBI Taxonomy" id="456999"/>
    <lineage>
        <taxon>Eukaryota</taxon>
        <taxon>Fungi</taxon>
        <taxon>Dikarya</taxon>
        <taxon>Basidiomycota</taxon>
        <taxon>Agaricomycotina</taxon>
        <taxon>Agaricomycetes</taxon>
        <taxon>Cantharellales</taxon>
        <taxon>Ceratobasidiaceae</taxon>
        <taxon>Rhizoctonia</taxon>
    </lineage>
</organism>
<dbReference type="InterPro" id="IPR027417">
    <property type="entry name" value="P-loop_NTPase"/>
</dbReference>
<proteinExistence type="predicted"/>
<reference evidence="5" key="1">
    <citation type="submission" date="2021-01" db="EMBL/GenBank/DDBJ databases">
        <authorList>
            <person name="Kaushik A."/>
        </authorList>
    </citation>
    <scope>NUCLEOTIDE SEQUENCE</scope>
    <source>
        <strain evidence="5">AG5</strain>
    </source>
</reference>
<name>A0A8H3DVX5_9AGAM</name>
<dbReference type="AlphaFoldDB" id="A0A8H3DVX5"/>
<keyword evidence="2" id="KW-0547">Nucleotide-binding</keyword>
<comment type="caution">
    <text evidence="5">The sequence shown here is derived from an EMBL/GenBank/DDBJ whole genome shotgun (WGS) entry which is preliminary data.</text>
</comment>
<accession>A0A8H3DVX5</accession>
<dbReference type="SUPFAM" id="SSF52540">
    <property type="entry name" value="P-loop containing nucleoside triphosphate hydrolases"/>
    <property type="match status" value="1"/>
</dbReference>
<keyword evidence="1" id="KW-0378">Hydrolase</keyword>
<protein>
    <recommendedName>
        <fullName evidence="4">Helicase ATP-binding domain-containing protein</fullName>
    </recommendedName>
</protein>
<feature type="domain" description="Helicase ATP-binding" evidence="4">
    <location>
        <begin position="359"/>
        <end position="532"/>
    </location>
</feature>
<dbReference type="InterPro" id="IPR014001">
    <property type="entry name" value="Helicase_ATP-bd"/>
</dbReference>
<evidence type="ECO:0000259" key="4">
    <source>
        <dbReference type="PROSITE" id="PS51192"/>
    </source>
</evidence>
<evidence type="ECO:0000256" key="1">
    <source>
        <dbReference type="ARBA" id="ARBA00022801"/>
    </source>
</evidence>